<evidence type="ECO:0000313" key="1">
    <source>
        <dbReference type="EMBL" id="KAK4641406.1"/>
    </source>
</evidence>
<protein>
    <submittedName>
        <fullName evidence="1">Uncharacterized protein</fullName>
    </submittedName>
</protein>
<accession>A0ABR0FCK2</accession>
<comment type="caution">
    <text evidence="1">The sequence shown here is derived from an EMBL/GenBank/DDBJ whole genome shotgun (WGS) entry which is preliminary data.</text>
</comment>
<sequence>MNTGQGELAKMMLSSLFSLGWAL</sequence>
<reference evidence="1 2" key="1">
    <citation type="journal article" date="2023" name="bioRxiv">
        <title>High-quality genome assemblies of four members of thePodospora anserinaspecies complex.</title>
        <authorList>
            <person name="Ament-Velasquez S.L."/>
            <person name="Vogan A.A."/>
            <person name="Wallerman O."/>
            <person name="Hartmann F."/>
            <person name="Gautier V."/>
            <person name="Silar P."/>
            <person name="Giraud T."/>
            <person name="Johannesson H."/>
        </authorList>
    </citation>
    <scope>NUCLEOTIDE SEQUENCE [LARGE SCALE GENOMIC DNA]</scope>
    <source>
        <strain evidence="1 2">CBS 112042</strain>
    </source>
</reference>
<dbReference type="EMBL" id="JAFFGZ010000007">
    <property type="protein sequence ID" value="KAK4641406.1"/>
    <property type="molecule type" value="Genomic_DNA"/>
</dbReference>
<organism evidence="1 2">
    <name type="scientific">Podospora bellae-mahoneyi</name>
    <dbReference type="NCBI Taxonomy" id="2093777"/>
    <lineage>
        <taxon>Eukaryota</taxon>
        <taxon>Fungi</taxon>
        <taxon>Dikarya</taxon>
        <taxon>Ascomycota</taxon>
        <taxon>Pezizomycotina</taxon>
        <taxon>Sordariomycetes</taxon>
        <taxon>Sordariomycetidae</taxon>
        <taxon>Sordariales</taxon>
        <taxon>Podosporaceae</taxon>
        <taxon>Podospora</taxon>
    </lineage>
</organism>
<dbReference type="Proteomes" id="UP001322138">
    <property type="component" value="Unassembled WGS sequence"/>
</dbReference>
<keyword evidence="2" id="KW-1185">Reference proteome</keyword>
<name>A0ABR0FCK2_9PEZI</name>
<gene>
    <name evidence="1" type="ORF">QC761_502160</name>
</gene>
<proteinExistence type="predicted"/>
<dbReference type="GeneID" id="87898936"/>
<dbReference type="RefSeq" id="XP_062730382.1">
    <property type="nucleotide sequence ID" value="XM_062879454.1"/>
</dbReference>
<evidence type="ECO:0000313" key="2">
    <source>
        <dbReference type="Proteomes" id="UP001322138"/>
    </source>
</evidence>